<name>A0AA36MQE1_9DINO</name>
<dbReference type="EMBL" id="CAUJNA010000697">
    <property type="protein sequence ID" value="CAJ1380267.1"/>
    <property type="molecule type" value="Genomic_DNA"/>
</dbReference>
<dbReference type="SUPFAM" id="SSF53335">
    <property type="entry name" value="S-adenosyl-L-methionine-dependent methyltransferases"/>
    <property type="match status" value="1"/>
</dbReference>
<feature type="compositionally biased region" description="Polar residues" evidence="1">
    <location>
        <begin position="26"/>
        <end position="48"/>
    </location>
</feature>
<comment type="caution">
    <text evidence="2">The sequence shown here is derived from an EMBL/GenBank/DDBJ whole genome shotgun (WGS) entry which is preliminary data.</text>
</comment>
<organism evidence="2 3">
    <name type="scientific">Effrenium voratum</name>
    <dbReference type="NCBI Taxonomy" id="2562239"/>
    <lineage>
        <taxon>Eukaryota</taxon>
        <taxon>Sar</taxon>
        <taxon>Alveolata</taxon>
        <taxon>Dinophyceae</taxon>
        <taxon>Suessiales</taxon>
        <taxon>Symbiodiniaceae</taxon>
        <taxon>Effrenium</taxon>
    </lineage>
</organism>
<evidence type="ECO:0008006" key="4">
    <source>
        <dbReference type="Google" id="ProtNLM"/>
    </source>
</evidence>
<reference evidence="2" key="1">
    <citation type="submission" date="2023-08" db="EMBL/GenBank/DDBJ databases">
        <authorList>
            <person name="Chen Y."/>
            <person name="Shah S."/>
            <person name="Dougan E. K."/>
            <person name="Thang M."/>
            <person name="Chan C."/>
        </authorList>
    </citation>
    <scope>NUCLEOTIDE SEQUENCE</scope>
</reference>
<dbReference type="Pfam" id="PF13489">
    <property type="entry name" value="Methyltransf_23"/>
    <property type="match status" value="1"/>
</dbReference>
<proteinExistence type="predicted"/>
<evidence type="ECO:0000256" key="1">
    <source>
        <dbReference type="SAM" id="MobiDB-lite"/>
    </source>
</evidence>
<dbReference type="AlphaFoldDB" id="A0AA36MQE1"/>
<dbReference type="PANTHER" id="PTHR43861">
    <property type="entry name" value="TRANS-ACONITATE 2-METHYLTRANSFERASE-RELATED"/>
    <property type="match status" value="1"/>
</dbReference>
<evidence type="ECO:0000313" key="3">
    <source>
        <dbReference type="Proteomes" id="UP001178507"/>
    </source>
</evidence>
<feature type="compositionally biased region" description="Polar residues" evidence="1">
    <location>
        <begin position="1"/>
        <end position="15"/>
    </location>
</feature>
<accession>A0AA36MQE1</accession>
<dbReference type="Proteomes" id="UP001178507">
    <property type="component" value="Unassembled WGS sequence"/>
</dbReference>
<gene>
    <name evidence="2" type="ORF">EVOR1521_LOCUS8250</name>
</gene>
<keyword evidence="3" id="KW-1185">Reference proteome</keyword>
<feature type="region of interest" description="Disordered" evidence="1">
    <location>
        <begin position="1"/>
        <end position="59"/>
    </location>
</feature>
<dbReference type="CDD" id="cd02440">
    <property type="entry name" value="AdoMet_MTases"/>
    <property type="match status" value="1"/>
</dbReference>
<protein>
    <recommendedName>
        <fullName evidence="4">Methyltransferase domain-containing protein</fullName>
    </recommendedName>
</protein>
<evidence type="ECO:0000313" key="2">
    <source>
        <dbReference type="EMBL" id="CAJ1380267.1"/>
    </source>
</evidence>
<dbReference type="PANTHER" id="PTHR43861:SF1">
    <property type="entry name" value="TRANS-ACONITATE 2-METHYLTRANSFERASE"/>
    <property type="match status" value="1"/>
</dbReference>
<dbReference type="Gene3D" id="3.40.50.150">
    <property type="entry name" value="Vaccinia Virus protein VP39"/>
    <property type="match status" value="1"/>
</dbReference>
<sequence>MAIAYRTSQGSTALPSKSRRTPVRSKAQTGQSALSATMTTLRRPSSTPAAGGQRPMTRSMDKQPLQYWNQQARNYDDNIFSSIDEDANGIIAQVIERCGDIDAEGPRSRCIDLGCGAGKYLPKLARHFKTVDAYDLSPKLVALAEKEVKKQRIQNVRVSVRDLSQIWYRNDATSAQLGHVTEMESFGFAVMANVLIAPQEASLHQLMLKNAYRSLMPGGRLLCIVPSWESAMYVNMRCDEENYDGPYSVGANGEKPTRTEGADLLCGVLRRSGVRTKHFLEPEFQLLASRAGFDVAMCKRVSYTWRSELGLAADCQVPTRLRESPLPWDWMFLLQRGRDVAERPGWHAVDPLAKSDSERLLPTLFQKGRPKEEDISQDLIKLVDSQKSFSRPHSRASPVSH</sequence>
<dbReference type="InterPro" id="IPR029063">
    <property type="entry name" value="SAM-dependent_MTases_sf"/>
</dbReference>